<dbReference type="EMBL" id="QGKX02001521">
    <property type="protein sequence ID" value="KAF3509785.1"/>
    <property type="molecule type" value="Genomic_DNA"/>
</dbReference>
<proteinExistence type="predicted"/>
<evidence type="ECO:0000313" key="2">
    <source>
        <dbReference type="Proteomes" id="UP000712600"/>
    </source>
</evidence>
<reference evidence="1" key="1">
    <citation type="submission" date="2019-12" db="EMBL/GenBank/DDBJ databases">
        <title>Genome sequencing and annotation of Brassica cretica.</title>
        <authorList>
            <person name="Studholme D.J."/>
            <person name="Sarris P."/>
        </authorList>
    </citation>
    <scope>NUCLEOTIDE SEQUENCE</scope>
    <source>
        <strain evidence="1">PFS-109/04</strain>
        <tissue evidence="1">Leaf</tissue>
    </source>
</reference>
<protein>
    <submittedName>
        <fullName evidence="1">Uncharacterized protein</fullName>
    </submittedName>
</protein>
<dbReference type="AlphaFoldDB" id="A0A8S9P4P7"/>
<organism evidence="1 2">
    <name type="scientific">Brassica cretica</name>
    <name type="common">Mustard</name>
    <dbReference type="NCBI Taxonomy" id="69181"/>
    <lineage>
        <taxon>Eukaryota</taxon>
        <taxon>Viridiplantae</taxon>
        <taxon>Streptophyta</taxon>
        <taxon>Embryophyta</taxon>
        <taxon>Tracheophyta</taxon>
        <taxon>Spermatophyta</taxon>
        <taxon>Magnoliopsida</taxon>
        <taxon>eudicotyledons</taxon>
        <taxon>Gunneridae</taxon>
        <taxon>Pentapetalae</taxon>
        <taxon>rosids</taxon>
        <taxon>malvids</taxon>
        <taxon>Brassicales</taxon>
        <taxon>Brassicaceae</taxon>
        <taxon>Brassiceae</taxon>
        <taxon>Brassica</taxon>
    </lineage>
</organism>
<name>A0A8S9P4P7_BRACR</name>
<dbReference type="Proteomes" id="UP000712600">
    <property type="component" value="Unassembled WGS sequence"/>
</dbReference>
<comment type="caution">
    <text evidence="1">The sequence shown here is derived from an EMBL/GenBank/DDBJ whole genome shotgun (WGS) entry which is preliminary data.</text>
</comment>
<evidence type="ECO:0000313" key="1">
    <source>
        <dbReference type="EMBL" id="KAF3509785.1"/>
    </source>
</evidence>
<gene>
    <name evidence="1" type="ORF">F2Q69_00008853</name>
</gene>
<accession>A0A8S9P4P7</accession>
<sequence length="166" mass="17885">MNFSSSEDSASSSSAWDISEPIMNLSKACAEVKLGKKKSASKDKILNKIQTAKLKAQETEETFTGMDRVASIGSQTSFVCLIGNALIVGRELSDAIANEEEVACWSCSRVAETEAKMIEVIAIDVSNKLNNFAPSDSNEVRKIGILGPLGIEETTRQQQLVPMAIV</sequence>